<evidence type="ECO:0000313" key="3">
    <source>
        <dbReference type="Proteomes" id="UP001217089"/>
    </source>
</evidence>
<dbReference type="Proteomes" id="UP001217089">
    <property type="component" value="Unassembled WGS sequence"/>
</dbReference>
<protein>
    <recommendedName>
        <fullName evidence="1">HTH psq-type domain-containing protein</fullName>
    </recommendedName>
</protein>
<evidence type="ECO:0000259" key="1">
    <source>
        <dbReference type="Pfam" id="PF05225"/>
    </source>
</evidence>
<dbReference type="InterPro" id="IPR009057">
    <property type="entry name" value="Homeodomain-like_sf"/>
</dbReference>
<feature type="domain" description="HTH psq-type" evidence="1">
    <location>
        <begin position="2"/>
        <end position="38"/>
    </location>
</feature>
<dbReference type="InterPro" id="IPR007889">
    <property type="entry name" value="HTH_Psq"/>
</dbReference>
<organism evidence="2 3">
    <name type="scientific">Tegillarca granosa</name>
    <name type="common">Malaysian cockle</name>
    <name type="synonym">Anadara granosa</name>
    <dbReference type="NCBI Taxonomy" id="220873"/>
    <lineage>
        <taxon>Eukaryota</taxon>
        <taxon>Metazoa</taxon>
        <taxon>Spiralia</taxon>
        <taxon>Lophotrochozoa</taxon>
        <taxon>Mollusca</taxon>
        <taxon>Bivalvia</taxon>
        <taxon>Autobranchia</taxon>
        <taxon>Pteriomorphia</taxon>
        <taxon>Arcoida</taxon>
        <taxon>Arcoidea</taxon>
        <taxon>Arcidae</taxon>
        <taxon>Tegillarca</taxon>
    </lineage>
</organism>
<sequence length="239" mass="27137">MEDLQSAVEAVKSRKLSFRKASIKYGVPVITINDRVNNKVDDMARAGRPTILTTEMETKTSGQNKKAPLQGFGISKKMLRIKVARLVRRLKLKTPFEKRHTRKRLDTRIWENLLVNWVWKMLRRKFATLMRPASRSHKIQQRSLLKPVVKNIPGRVGNSRDNVSVLAAVNAAGDAIPPMVVVKGKTAKRLECIRRTVWSSGYRLHLPAACLDGRRIERNLVSGPLSETLWTRTSPAHFA</sequence>
<dbReference type="Pfam" id="PF05225">
    <property type="entry name" value="HTH_psq"/>
    <property type="match status" value="1"/>
</dbReference>
<dbReference type="EMBL" id="JARBDR010000337">
    <property type="protein sequence ID" value="KAJ8314708.1"/>
    <property type="molecule type" value="Genomic_DNA"/>
</dbReference>
<gene>
    <name evidence="2" type="ORF">KUTeg_006858</name>
</gene>
<dbReference type="SUPFAM" id="SSF46689">
    <property type="entry name" value="Homeodomain-like"/>
    <property type="match status" value="1"/>
</dbReference>
<proteinExistence type="predicted"/>
<reference evidence="2 3" key="1">
    <citation type="submission" date="2022-12" db="EMBL/GenBank/DDBJ databases">
        <title>Chromosome-level genome of Tegillarca granosa.</title>
        <authorList>
            <person name="Kim J."/>
        </authorList>
    </citation>
    <scope>NUCLEOTIDE SEQUENCE [LARGE SCALE GENOMIC DNA]</scope>
    <source>
        <strain evidence="2">Teg-2019</strain>
        <tissue evidence="2">Adductor muscle</tissue>
    </source>
</reference>
<name>A0ABQ9FBJ4_TEGGR</name>
<dbReference type="Gene3D" id="1.10.10.60">
    <property type="entry name" value="Homeodomain-like"/>
    <property type="match status" value="1"/>
</dbReference>
<evidence type="ECO:0000313" key="2">
    <source>
        <dbReference type="EMBL" id="KAJ8314708.1"/>
    </source>
</evidence>
<accession>A0ABQ9FBJ4</accession>
<comment type="caution">
    <text evidence="2">The sequence shown here is derived from an EMBL/GenBank/DDBJ whole genome shotgun (WGS) entry which is preliminary data.</text>
</comment>
<keyword evidence="3" id="KW-1185">Reference proteome</keyword>